<keyword evidence="15" id="KW-1185">Reference proteome</keyword>
<protein>
    <recommendedName>
        <fullName evidence="2">dual-specificity kinase</fullName>
        <ecNumber evidence="2">2.7.12.1</ecNumber>
    </recommendedName>
</protein>
<keyword evidence="7 11" id="KW-0067">ATP-binding</keyword>
<dbReference type="PANTHER" id="PTHR24058">
    <property type="entry name" value="DUAL SPECIFICITY PROTEIN KINASE"/>
    <property type="match status" value="1"/>
</dbReference>
<dbReference type="InterPro" id="IPR042521">
    <property type="entry name" value="DYRK"/>
</dbReference>
<dbReference type="EC" id="2.7.12.1" evidence="2"/>
<evidence type="ECO:0000256" key="5">
    <source>
        <dbReference type="ARBA" id="ARBA00022741"/>
    </source>
</evidence>
<comment type="catalytic activity">
    <reaction evidence="8">
        <text>L-seryl-[protein] + ATP = O-phospho-L-seryl-[protein] + ADP + H(+)</text>
        <dbReference type="Rhea" id="RHEA:17989"/>
        <dbReference type="Rhea" id="RHEA-COMP:9863"/>
        <dbReference type="Rhea" id="RHEA-COMP:11604"/>
        <dbReference type="ChEBI" id="CHEBI:15378"/>
        <dbReference type="ChEBI" id="CHEBI:29999"/>
        <dbReference type="ChEBI" id="CHEBI:30616"/>
        <dbReference type="ChEBI" id="CHEBI:83421"/>
        <dbReference type="ChEBI" id="CHEBI:456216"/>
        <dbReference type="EC" id="2.7.12.1"/>
    </reaction>
</comment>
<evidence type="ECO:0000256" key="6">
    <source>
        <dbReference type="ARBA" id="ARBA00022777"/>
    </source>
</evidence>
<feature type="region of interest" description="Disordered" evidence="12">
    <location>
        <begin position="1"/>
        <end position="56"/>
    </location>
</feature>
<dbReference type="InterPro" id="IPR000719">
    <property type="entry name" value="Prot_kinase_dom"/>
</dbReference>
<dbReference type="Gene3D" id="3.30.10.30">
    <property type="entry name" value="DYRK"/>
    <property type="match status" value="1"/>
</dbReference>
<keyword evidence="5 11" id="KW-0547">Nucleotide-binding</keyword>
<dbReference type="InterPro" id="IPR011009">
    <property type="entry name" value="Kinase-like_dom_sf"/>
</dbReference>
<evidence type="ECO:0000256" key="10">
    <source>
        <dbReference type="ARBA" id="ARBA00051680"/>
    </source>
</evidence>
<dbReference type="Pfam" id="PF00069">
    <property type="entry name" value="Pkinase"/>
    <property type="match status" value="1"/>
</dbReference>
<dbReference type="InterPro" id="IPR008271">
    <property type="entry name" value="Ser/Thr_kinase_AS"/>
</dbReference>
<name>A0A1R2D3R4_9CILI</name>
<evidence type="ECO:0000256" key="9">
    <source>
        <dbReference type="ARBA" id="ARBA00049308"/>
    </source>
</evidence>
<evidence type="ECO:0000256" key="2">
    <source>
        <dbReference type="ARBA" id="ARBA00013203"/>
    </source>
</evidence>
<dbReference type="EMBL" id="MPUH01000006">
    <property type="protein sequence ID" value="OMJ95907.1"/>
    <property type="molecule type" value="Genomic_DNA"/>
</dbReference>
<dbReference type="Gene3D" id="3.30.200.20">
    <property type="entry name" value="Phosphorylase Kinase, domain 1"/>
    <property type="match status" value="1"/>
</dbReference>
<proteinExistence type="inferred from homology"/>
<comment type="catalytic activity">
    <reaction evidence="9">
        <text>L-threonyl-[protein] + ATP = O-phospho-L-threonyl-[protein] + ADP + H(+)</text>
        <dbReference type="Rhea" id="RHEA:46608"/>
        <dbReference type="Rhea" id="RHEA-COMP:11060"/>
        <dbReference type="Rhea" id="RHEA-COMP:11605"/>
        <dbReference type="ChEBI" id="CHEBI:15378"/>
        <dbReference type="ChEBI" id="CHEBI:30013"/>
        <dbReference type="ChEBI" id="CHEBI:30616"/>
        <dbReference type="ChEBI" id="CHEBI:61977"/>
        <dbReference type="ChEBI" id="CHEBI:456216"/>
        <dbReference type="EC" id="2.7.12.1"/>
    </reaction>
</comment>
<dbReference type="PROSITE" id="PS00107">
    <property type="entry name" value="PROTEIN_KINASE_ATP"/>
    <property type="match status" value="1"/>
</dbReference>
<feature type="compositionally biased region" description="Basic and acidic residues" evidence="12">
    <location>
        <begin position="41"/>
        <end position="50"/>
    </location>
</feature>
<dbReference type="InterPro" id="IPR050494">
    <property type="entry name" value="Ser_Thr_dual-spec_kinase"/>
</dbReference>
<evidence type="ECO:0000256" key="3">
    <source>
        <dbReference type="ARBA" id="ARBA00022527"/>
    </source>
</evidence>
<feature type="domain" description="Protein kinase" evidence="13">
    <location>
        <begin position="168"/>
        <end position="463"/>
    </location>
</feature>
<dbReference type="Gene3D" id="1.10.510.10">
    <property type="entry name" value="Transferase(Phosphotransferase) domain 1"/>
    <property type="match status" value="1"/>
</dbReference>
<dbReference type="AlphaFoldDB" id="A0A1R2D3R4"/>
<dbReference type="GO" id="GO:0004674">
    <property type="term" value="F:protein serine/threonine kinase activity"/>
    <property type="evidence" value="ECO:0007669"/>
    <property type="project" value="UniProtKB-KW"/>
</dbReference>
<evidence type="ECO:0000256" key="4">
    <source>
        <dbReference type="ARBA" id="ARBA00022679"/>
    </source>
</evidence>
<dbReference type="OrthoDB" id="9332038at2759"/>
<keyword evidence="6" id="KW-0418">Kinase</keyword>
<dbReference type="PANTHER" id="PTHR24058:SF22">
    <property type="entry name" value="DUAL SPECIFICITY TYROSINE-PHOSPHORYLATION-REGULATED KINASE 4"/>
    <property type="match status" value="1"/>
</dbReference>
<evidence type="ECO:0000313" key="15">
    <source>
        <dbReference type="Proteomes" id="UP000187209"/>
    </source>
</evidence>
<dbReference type="FunFam" id="1.10.510.10:FF:000624">
    <property type="entry name" value="Mitogen-activated protein kinase"/>
    <property type="match status" value="1"/>
</dbReference>
<comment type="catalytic activity">
    <reaction evidence="10">
        <text>L-tyrosyl-[protein] + ATP = O-phospho-L-tyrosyl-[protein] + ADP + H(+)</text>
        <dbReference type="Rhea" id="RHEA:10596"/>
        <dbReference type="Rhea" id="RHEA-COMP:10136"/>
        <dbReference type="Rhea" id="RHEA-COMP:20101"/>
        <dbReference type="ChEBI" id="CHEBI:15378"/>
        <dbReference type="ChEBI" id="CHEBI:30616"/>
        <dbReference type="ChEBI" id="CHEBI:46858"/>
        <dbReference type="ChEBI" id="CHEBI:61978"/>
        <dbReference type="ChEBI" id="CHEBI:456216"/>
        <dbReference type="EC" id="2.7.12.1"/>
    </reaction>
</comment>
<dbReference type="Proteomes" id="UP000187209">
    <property type="component" value="Unassembled WGS sequence"/>
</dbReference>
<dbReference type="GO" id="GO:0005524">
    <property type="term" value="F:ATP binding"/>
    <property type="evidence" value="ECO:0007669"/>
    <property type="project" value="UniProtKB-UniRule"/>
</dbReference>
<dbReference type="InterPro" id="IPR017441">
    <property type="entry name" value="Protein_kinase_ATP_BS"/>
</dbReference>
<comment type="caution">
    <text evidence="14">The sequence shown here is derived from an EMBL/GenBank/DDBJ whole genome shotgun (WGS) entry which is preliminary data.</text>
</comment>
<dbReference type="PROSITE" id="PS50011">
    <property type="entry name" value="PROTEIN_KINASE_DOM"/>
    <property type="match status" value="1"/>
</dbReference>
<dbReference type="SUPFAM" id="SSF56112">
    <property type="entry name" value="Protein kinase-like (PK-like)"/>
    <property type="match status" value="1"/>
</dbReference>
<sequence length="504" mass="57632">MNSKLTKNPKSVHKPVSRIGKISSISSTTCASRPVTKKKAAHESRPEKVALSKKSSKCKRNHSLEGNYADENSCDKKSKRNNSLIETKYAEETWDATKIPYPPALVIRLFSKSLTYYEQCEILNYKNIYYIAAGINKLEANPQEINNGFDDERNDLVLIKNDHILYRYEILEILGRGSYGQVIKAYDHKEKKLIALKIIRNLSCIIHQAKIEIQILYKLILPDPGNRFVVSIIEHFIFRNHICLTFDLLDITLYQYLKSRISNPLSLLSIRNITEQILLGMKFYHGLGILHCDLKPENIMLTSDKSYVKIIDFGSGCFSNKKAFTYIQSRFYRAPEVILQIGYDVKIDIWSLGCIIAELIMGKPLFVGRDEIDQFLAIMEILGMPPSHMMEKSAKKDTVLKGLKKGAHLGKIRTPASKSLKNLLSSNDMVFLDFISSKIYIECLAWDPNDRLSAEDALKHEFFNKNFYMQHVASLPTIKLEKVIHTSSSQKKIVSEDKIGKKIR</sequence>
<evidence type="ECO:0000256" key="11">
    <source>
        <dbReference type="PROSITE-ProRule" id="PRU10141"/>
    </source>
</evidence>
<evidence type="ECO:0000256" key="8">
    <source>
        <dbReference type="ARBA" id="ARBA00049003"/>
    </source>
</evidence>
<reference evidence="14 15" key="1">
    <citation type="submission" date="2016-11" db="EMBL/GenBank/DDBJ databases">
        <title>The macronuclear genome of Stentor coeruleus: a giant cell with tiny introns.</title>
        <authorList>
            <person name="Slabodnick M."/>
            <person name="Ruby J.G."/>
            <person name="Reiff S.B."/>
            <person name="Swart E.C."/>
            <person name="Gosai S."/>
            <person name="Prabakaran S."/>
            <person name="Witkowska E."/>
            <person name="Larue G.E."/>
            <person name="Fisher S."/>
            <person name="Freeman R.M."/>
            <person name="Gunawardena J."/>
            <person name="Chu W."/>
            <person name="Stover N.A."/>
            <person name="Gregory B.D."/>
            <person name="Nowacki M."/>
            <person name="Derisi J."/>
            <person name="Roy S.W."/>
            <person name="Marshall W.F."/>
            <person name="Sood P."/>
        </authorList>
    </citation>
    <scope>NUCLEOTIDE SEQUENCE [LARGE SCALE GENOMIC DNA]</scope>
    <source>
        <strain evidence="14">WM001</strain>
    </source>
</reference>
<gene>
    <name evidence="14" type="ORF">SteCoe_632</name>
</gene>
<keyword evidence="4" id="KW-0808">Transferase</keyword>
<dbReference type="PROSITE" id="PS00108">
    <property type="entry name" value="PROTEIN_KINASE_ST"/>
    <property type="match status" value="1"/>
</dbReference>
<dbReference type="GO" id="GO:0005737">
    <property type="term" value="C:cytoplasm"/>
    <property type="evidence" value="ECO:0007669"/>
    <property type="project" value="TreeGrafter"/>
</dbReference>
<organism evidence="14 15">
    <name type="scientific">Stentor coeruleus</name>
    <dbReference type="NCBI Taxonomy" id="5963"/>
    <lineage>
        <taxon>Eukaryota</taxon>
        <taxon>Sar</taxon>
        <taxon>Alveolata</taxon>
        <taxon>Ciliophora</taxon>
        <taxon>Postciliodesmatophora</taxon>
        <taxon>Heterotrichea</taxon>
        <taxon>Heterotrichida</taxon>
        <taxon>Stentoridae</taxon>
        <taxon>Stentor</taxon>
    </lineage>
</organism>
<evidence type="ECO:0000313" key="14">
    <source>
        <dbReference type="EMBL" id="OMJ95907.1"/>
    </source>
</evidence>
<evidence type="ECO:0000256" key="7">
    <source>
        <dbReference type="ARBA" id="ARBA00022840"/>
    </source>
</evidence>
<evidence type="ECO:0000256" key="1">
    <source>
        <dbReference type="ARBA" id="ARBA00008867"/>
    </source>
</evidence>
<feature type="binding site" evidence="11">
    <location>
        <position position="197"/>
    </location>
    <ligand>
        <name>ATP</name>
        <dbReference type="ChEBI" id="CHEBI:30616"/>
    </ligand>
</feature>
<evidence type="ECO:0000259" key="13">
    <source>
        <dbReference type="PROSITE" id="PS50011"/>
    </source>
</evidence>
<keyword evidence="3" id="KW-0723">Serine/threonine-protein kinase</keyword>
<accession>A0A1R2D3R4</accession>
<dbReference type="GO" id="GO:0004712">
    <property type="term" value="F:protein serine/threonine/tyrosine kinase activity"/>
    <property type="evidence" value="ECO:0007669"/>
    <property type="project" value="UniProtKB-EC"/>
</dbReference>
<evidence type="ECO:0000256" key="12">
    <source>
        <dbReference type="SAM" id="MobiDB-lite"/>
    </source>
</evidence>
<comment type="similarity">
    <text evidence="1">Belongs to the protein kinase superfamily. CMGC Ser/Thr protein kinase family. MNB/DYRK subfamily.</text>
</comment>
<dbReference type="GO" id="GO:0005856">
    <property type="term" value="C:cytoskeleton"/>
    <property type="evidence" value="ECO:0007669"/>
    <property type="project" value="TreeGrafter"/>
</dbReference>
<dbReference type="SMART" id="SM00220">
    <property type="entry name" value="S_TKc"/>
    <property type="match status" value="1"/>
</dbReference>